<dbReference type="SMART" id="SM00642">
    <property type="entry name" value="Aamy"/>
    <property type="match status" value="1"/>
</dbReference>
<dbReference type="CDD" id="cd11332">
    <property type="entry name" value="AmyAc_OligoGlu_TS"/>
    <property type="match status" value="1"/>
</dbReference>
<feature type="domain" description="Glycosyl hydrolase family 13 catalytic" evidence="2">
    <location>
        <begin position="15"/>
        <end position="377"/>
    </location>
</feature>
<organism evidence="3 4">
    <name type="scientific">Actinocorallia libanotica</name>
    <dbReference type="NCBI Taxonomy" id="46162"/>
    <lineage>
        <taxon>Bacteria</taxon>
        <taxon>Bacillati</taxon>
        <taxon>Actinomycetota</taxon>
        <taxon>Actinomycetes</taxon>
        <taxon>Streptosporangiales</taxon>
        <taxon>Thermomonosporaceae</taxon>
        <taxon>Actinocorallia</taxon>
    </lineage>
</organism>
<dbReference type="RefSeq" id="WP_344239434.1">
    <property type="nucleotide sequence ID" value="NZ_BAAAHH010000006.1"/>
</dbReference>
<reference evidence="4" key="1">
    <citation type="journal article" date="2019" name="Int. J. Syst. Evol. Microbiol.">
        <title>The Global Catalogue of Microorganisms (GCM) 10K type strain sequencing project: providing services to taxonomists for standard genome sequencing and annotation.</title>
        <authorList>
            <consortium name="The Broad Institute Genomics Platform"/>
            <consortium name="The Broad Institute Genome Sequencing Center for Infectious Disease"/>
            <person name="Wu L."/>
            <person name="Ma J."/>
        </authorList>
    </citation>
    <scope>NUCLEOTIDE SEQUENCE [LARGE SCALE GENOMIC DNA]</scope>
    <source>
        <strain evidence="4">JCM 10696</strain>
    </source>
</reference>
<dbReference type="InterPro" id="IPR017853">
    <property type="entry name" value="GH"/>
</dbReference>
<dbReference type="Gene3D" id="3.20.20.80">
    <property type="entry name" value="Glycosidases"/>
    <property type="match status" value="1"/>
</dbReference>
<dbReference type="GO" id="GO:0016787">
    <property type="term" value="F:hydrolase activity"/>
    <property type="evidence" value="ECO:0007669"/>
    <property type="project" value="UniProtKB-KW"/>
</dbReference>
<dbReference type="SUPFAM" id="SSF51445">
    <property type="entry name" value="(Trans)glycosidases"/>
    <property type="match status" value="1"/>
</dbReference>
<dbReference type="PANTHER" id="PTHR10357">
    <property type="entry name" value="ALPHA-AMYLASE FAMILY MEMBER"/>
    <property type="match status" value="1"/>
</dbReference>
<name>A0ABP4B6I5_9ACTN</name>
<keyword evidence="4" id="KW-1185">Reference proteome</keyword>
<evidence type="ECO:0000259" key="2">
    <source>
        <dbReference type="SMART" id="SM00642"/>
    </source>
</evidence>
<proteinExistence type="inferred from homology"/>
<protein>
    <submittedName>
        <fullName evidence="3">Glycoside hydrolase family 13 protein</fullName>
    </submittedName>
</protein>
<dbReference type="PANTHER" id="PTHR10357:SF179">
    <property type="entry name" value="NEUTRAL AND BASIC AMINO ACID TRANSPORT PROTEIN RBAT"/>
    <property type="match status" value="1"/>
</dbReference>
<accession>A0ABP4B6I5</accession>
<comment type="caution">
    <text evidence="3">The sequence shown here is derived from an EMBL/GenBank/DDBJ whole genome shotgun (WGS) entry which is preliminary data.</text>
</comment>
<dbReference type="Pfam" id="PF00128">
    <property type="entry name" value="Alpha-amylase"/>
    <property type="match status" value="1"/>
</dbReference>
<comment type="similarity">
    <text evidence="1">Belongs to the glycosyl hydrolase 13 family.</text>
</comment>
<evidence type="ECO:0000256" key="1">
    <source>
        <dbReference type="ARBA" id="ARBA00008061"/>
    </source>
</evidence>
<evidence type="ECO:0000313" key="3">
    <source>
        <dbReference type="EMBL" id="GAA0946723.1"/>
    </source>
</evidence>
<dbReference type="Pfam" id="PF11941">
    <property type="entry name" value="DUF3459"/>
    <property type="match status" value="1"/>
</dbReference>
<sequence>MTTTTPWWRDAVVYEVYPRSFSDASGDGEGDLDGLRHRLPYLSELGVDALWLTPFYTSPLADGGYDVADYRDVDPRFGTLGDFDALVADAHRLGLRIIIDIVPNHTSSAHPWFSEAVRTGRGSGRYHFRDHPDVPNDWQSNFGGPAWSRTPDGRWYLHLYTPEQPDLNWHDPGVRAEFEDILRFWLDRGVDGFRIDVAAGLFKHPDLPDLGALGTHAPGSPMYGRPEVHEIYREWRAILDSYPGERMAVGEVWTEDPEALSLYVRPDELHQAFQFHLLLAPWSAREFREIITTCLDSPSGRAPTWVLSNHDVIRHRSRYGTDERARAALMLILALPGSAYLYQGEELGLPEVFDIPDEARQDPIFFQGKGMGRDGCRVPLPWSGTEAPYGFTSGKPWLPQPADWGPLTVEAQEADPDSMLSFYRRALGLRRTLRGTLPPTLEWQEWHAPEVLAFRRGDLVCAVNFGDGPVEVRGEVLLSSGPVAGGRVAGGGAVWLRT</sequence>
<dbReference type="Gene3D" id="3.90.400.10">
    <property type="entry name" value="Oligo-1,6-glucosidase, Domain 2"/>
    <property type="match status" value="1"/>
</dbReference>
<dbReference type="InterPro" id="IPR022567">
    <property type="entry name" value="DUF3459"/>
</dbReference>
<gene>
    <name evidence="3" type="ORF">GCM10009550_21610</name>
</gene>
<keyword evidence="3" id="KW-0378">Hydrolase</keyword>
<dbReference type="EMBL" id="BAAAHH010000006">
    <property type="protein sequence ID" value="GAA0946723.1"/>
    <property type="molecule type" value="Genomic_DNA"/>
</dbReference>
<dbReference type="Proteomes" id="UP001500665">
    <property type="component" value="Unassembled WGS sequence"/>
</dbReference>
<dbReference type="InterPro" id="IPR045857">
    <property type="entry name" value="O16G_dom_2"/>
</dbReference>
<evidence type="ECO:0000313" key="4">
    <source>
        <dbReference type="Proteomes" id="UP001500665"/>
    </source>
</evidence>
<dbReference type="InterPro" id="IPR006047">
    <property type="entry name" value="GH13_cat_dom"/>
</dbReference>